<keyword evidence="2" id="KW-0547">Nucleotide-binding</keyword>
<accession>A0A1V1P9R3</accession>
<feature type="domain" description="ATPase AAA-type core" evidence="1">
    <location>
        <begin position="166"/>
        <end position="261"/>
    </location>
</feature>
<name>A0A1V1P9R3_9BACT</name>
<organism evidence="2 3">
    <name type="scientific">Candidatus Magnetoglobus multicellularis str. Araruama</name>
    <dbReference type="NCBI Taxonomy" id="890399"/>
    <lineage>
        <taxon>Bacteria</taxon>
        <taxon>Pseudomonadati</taxon>
        <taxon>Thermodesulfobacteriota</taxon>
        <taxon>Desulfobacteria</taxon>
        <taxon>Desulfobacterales</taxon>
        <taxon>Desulfobacteraceae</taxon>
        <taxon>Candidatus Magnetoglobus</taxon>
    </lineage>
</organism>
<protein>
    <submittedName>
        <fullName evidence="2">ATP-binding protein involved in virulence-like protein</fullName>
    </submittedName>
</protein>
<dbReference type="PANTHER" id="PTHR43581">
    <property type="entry name" value="ATP/GTP PHOSPHATASE"/>
    <property type="match status" value="1"/>
</dbReference>
<dbReference type="Pfam" id="PF13304">
    <property type="entry name" value="AAA_21"/>
    <property type="match status" value="1"/>
</dbReference>
<gene>
    <name evidence="2" type="ORF">OMM_02431</name>
</gene>
<reference evidence="3" key="1">
    <citation type="submission" date="2012-11" db="EMBL/GenBank/DDBJ databases">
        <authorList>
            <person name="Lucero-Rivera Y.E."/>
            <person name="Tovar-Ramirez D."/>
        </authorList>
    </citation>
    <scope>NUCLEOTIDE SEQUENCE [LARGE SCALE GENOMIC DNA]</scope>
    <source>
        <strain evidence="3">Araruama</strain>
    </source>
</reference>
<dbReference type="Gene3D" id="3.40.50.300">
    <property type="entry name" value="P-loop containing nucleotide triphosphate hydrolases"/>
    <property type="match status" value="1"/>
</dbReference>
<dbReference type="SUPFAM" id="SSF52540">
    <property type="entry name" value="P-loop containing nucleoside triphosphate hydrolases"/>
    <property type="match status" value="1"/>
</dbReference>
<dbReference type="GO" id="GO:0016887">
    <property type="term" value="F:ATP hydrolysis activity"/>
    <property type="evidence" value="ECO:0007669"/>
    <property type="project" value="InterPro"/>
</dbReference>
<dbReference type="InterPro" id="IPR027417">
    <property type="entry name" value="P-loop_NTPase"/>
</dbReference>
<evidence type="ECO:0000313" key="2">
    <source>
        <dbReference type="EMBL" id="ETR71514.1"/>
    </source>
</evidence>
<dbReference type="Proteomes" id="UP000189670">
    <property type="component" value="Unassembled WGS sequence"/>
</dbReference>
<comment type="caution">
    <text evidence="2">The sequence shown here is derived from an EMBL/GenBank/DDBJ whole genome shotgun (WGS) entry which is preliminary data.</text>
</comment>
<dbReference type="EMBL" id="ATBP01000259">
    <property type="protein sequence ID" value="ETR71514.1"/>
    <property type="molecule type" value="Genomic_DNA"/>
</dbReference>
<dbReference type="PANTHER" id="PTHR43581:SF4">
    <property type="entry name" value="ATP_GTP PHOSPHATASE"/>
    <property type="match status" value="1"/>
</dbReference>
<keyword evidence="2" id="KW-0067">ATP-binding</keyword>
<dbReference type="InterPro" id="IPR003959">
    <property type="entry name" value="ATPase_AAA_core"/>
</dbReference>
<dbReference type="GO" id="GO:0005524">
    <property type="term" value="F:ATP binding"/>
    <property type="evidence" value="ECO:0007669"/>
    <property type="project" value="UniProtKB-KW"/>
</dbReference>
<evidence type="ECO:0000313" key="3">
    <source>
        <dbReference type="Proteomes" id="UP000189670"/>
    </source>
</evidence>
<evidence type="ECO:0000259" key="1">
    <source>
        <dbReference type="Pfam" id="PF13304"/>
    </source>
</evidence>
<sequence>MDANGHLLNMIVFAGNNGSGKTTLLETIFEILTNTNEKHNKNNYVDICIQSLIDSKLLPAEMNSPMTNIQNSFFADVFQSIDEKHRPKIVYMPAEINFDVLRVNEKSYHYTYAFKNILDKNIIKDVGTYISTIIKDEVFKNLTIPAKNSINAICEQINEIFEDLEIDARLTGLAAEGEKLPIFKNNSGQDFDINALSSGEKQLFVRTLSIKMLNVTNSIILIDEPEISLHPKWQQKILKTYQKMGQNNQIFIATHSPHILSSVATENVFLLSRKNDERIVYNYKDMNSVYGKPIEIVLKDFMGLKSDRSPEIASLIDEVRSLVRNEQYETETFILKFNQLKTILGEIDQDIILLKMDIAKRKAQKGRI</sequence>
<dbReference type="InterPro" id="IPR051396">
    <property type="entry name" value="Bact_Antivir_Def_Nuclease"/>
</dbReference>
<dbReference type="AlphaFoldDB" id="A0A1V1P9R3"/>
<proteinExistence type="predicted"/>